<name>A0A1R3IYT0_9ROSI</name>
<proteinExistence type="predicted"/>
<keyword evidence="2" id="KW-1185">Reference proteome</keyword>
<organism evidence="1 2">
    <name type="scientific">Corchorus olitorius</name>
    <dbReference type="NCBI Taxonomy" id="93759"/>
    <lineage>
        <taxon>Eukaryota</taxon>
        <taxon>Viridiplantae</taxon>
        <taxon>Streptophyta</taxon>
        <taxon>Embryophyta</taxon>
        <taxon>Tracheophyta</taxon>
        <taxon>Spermatophyta</taxon>
        <taxon>Magnoliopsida</taxon>
        <taxon>eudicotyledons</taxon>
        <taxon>Gunneridae</taxon>
        <taxon>Pentapetalae</taxon>
        <taxon>rosids</taxon>
        <taxon>malvids</taxon>
        <taxon>Malvales</taxon>
        <taxon>Malvaceae</taxon>
        <taxon>Grewioideae</taxon>
        <taxon>Apeibeae</taxon>
        <taxon>Corchorus</taxon>
    </lineage>
</organism>
<accession>A0A1R3IYT0</accession>
<protein>
    <submittedName>
        <fullName evidence="1">Uncharacterized protein</fullName>
    </submittedName>
</protein>
<dbReference type="EMBL" id="AWUE01017266">
    <property type="protein sequence ID" value="OMO87723.1"/>
    <property type="molecule type" value="Genomic_DNA"/>
</dbReference>
<reference evidence="2" key="1">
    <citation type="submission" date="2013-09" db="EMBL/GenBank/DDBJ databases">
        <title>Corchorus olitorius genome sequencing.</title>
        <authorList>
            <person name="Alam M."/>
            <person name="Haque M.S."/>
            <person name="Islam M.S."/>
            <person name="Emdad E.M."/>
            <person name="Islam M.M."/>
            <person name="Ahmed B."/>
            <person name="Halim A."/>
            <person name="Hossen Q.M.M."/>
            <person name="Hossain M.Z."/>
            <person name="Ahmed R."/>
            <person name="Khan M.M."/>
            <person name="Islam R."/>
            <person name="Rashid M.M."/>
            <person name="Khan S.A."/>
            <person name="Rahman M.S."/>
            <person name="Alam M."/>
            <person name="Yahiya A.S."/>
            <person name="Khan M.S."/>
            <person name="Azam M.S."/>
            <person name="Haque T."/>
            <person name="Lashkar M.Z.H."/>
            <person name="Akhand A.I."/>
            <person name="Morshed G."/>
            <person name="Roy S."/>
            <person name="Uddin K.S."/>
            <person name="Rabeya T."/>
            <person name="Hossain A.S."/>
            <person name="Chowdhury A."/>
            <person name="Snigdha A.R."/>
            <person name="Mortoza M.S."/>
            <person name="Matin S.A."/>
            <person name="Hoque S.M.E."/>
            <person name="Islam M.K."/>
            <person name="Roy D.K."/>
            <person name="Haider R."/>
            <person name="Moosa M.M."/>
            <person name="Elias S.M."/>
            <person name="Hasan A.M."/>
            <person name="Jahan S."/>
            <person name="Shafiuddin M."/>
            <person name="Mahmood N."/>
            <person name="Shommy N.S."/>
        </authorList>
    </citation>
    <scope>NUCLEOTIDE SEQUENCE [LARGE SCALE GENOMIC DNA]</scope>
    <source>
        <strain evidence="2">cv. O-4</strain>
    </source>
</reference>
<sequence>MCYTCTYVESYGHFLGFFVISNAASEECTVAWDYFFTMASHNFEFGILISSTDEVTLVAHVWGKG</sequence>
<dbReference type="AlphaFoldDB" id="A0A1R3IYT0"/>
<evidence type="ECO:0000313" key="2">
    <source>
        <dbReference type="Proteomes" id="UP000187203"/>
    </source>
</evidence>
<gene>
    <name evidence="1" type="ORF">COLO4_20603</name>
</gene>
<evidence type="ECO:0000313" key="1">
    <source>
        <dbReference type="EMBL" id="OMO87723.1"/>
    </source>
</evidence>
<comment type="caution">
    <text evidence="1">The sequence shown here is derived from an EMBL/GenBank/DDBJ whole genome shotgun (WGS) entry which is preliminary data.</text>
</comment>
<dbReference type="Proteomes" id="UP000187203">
    <property type="component" value="Unassembled WGS sequence"/>
</dbReference>